<sequence>MPFDAALLSALLLVQATGGDTPTPQISVAGTGSVFTPPDVATVTWTVHGEGPTSDAALTQLNATRRAIDGGVRSLTTATPKGGNVSIRAVRSRDCNANSYGPPQLDAGACAIVGYVADLSLELRTDQVSKAGTITGLIGRLGARDPRVSSFALADPRAAQARAMAAALADARTRAETIAQGARVTLGPILYASDSGNRDTPDEIEVTGAAMALPAPPPPPPPPIDVNVAPAPIETQATARVTYRINP</sequence>
<evidence type="ECO:0008006" key="3">
    <source>
        <dbReference type="Google" id="ProtNLM"/>
    </source>
</evidence>
<protein>
    <recommendedName>
        <fullName evidence="3">SIMPL domain-containing protein</fullName>
    </recommendedName>
</protein>
<dbReference type="AlphaFoldDB" id="A0A1H7H2Q4"/>
<dbReference type="PANTHER" id="PTHR34387">
    <property type="entry name" value="SLR1258 PROTEIN"/>
    <property type="match status" value="1"/>
</dbReference>
<accession>A0A1H7H2Q4</accession>
<proteinExistence type="predicted"/>
<evidence type="ECO:0000313" key="1">
    <source>
        <dbReference type="EMBL" id="SEK44579.1"/>
    </source>
</evidence>
<dbReference type="Proteomes" id="UP000199214">
    <property type="component" value="Unassembled WGS sequence"/>
</dbReference>
<dbReference type="Gene3D" id="3.30.110.170">
    <property type="entry name" value="Protein of unknown function (DUF541), domain 1"/>
    <property type="match status" value="1"/>
</dbReference>
<dbReference type="Pfam" id="PF04402">
    <property type="entry name" value="SIMPL"/>
    <property type="match status" value="1"/>
</dbReference>
<gene>
    <name evidence="1" type="ORF">SAMN05216382_0424</name>
</gene>
<dbReference type="PANTHER" id="PTHR34387:SF1">
    <property type="entry name" value="PERIPLASMIC IMMUNOGENIC PROTEIN"/>
    <property type="match status" value="1"/>
</dbReference>
<evidence type="ECO:0000313" key="2">
    <source>
        <dbReference type="Proteomes" id="UP000199214"/>
    </source>
</evidence>
<dbReference type="STRING" id="1855283.SAMN05216382_0424"/>
<dbReference type="EMBL" id="FNZZ01000001">
    <property type="protein sequence ID" value="SEK44579.1"/>
    <property type="molecule type" value="Genomic_DNA"/>
</dbReference>
<reference evidence="2" key="1">
    <citation type="submission" date="2016-10" db="EMBL/GenBank/DDBJ databases">
        <authorList>
            <person name="Varghese N."/>
            <person name="Submissions S."/>
        </authorList>
    </citation>
    <scope>NUCLEOTIDE SEQUENCE [LARGE SCALE GENOMIC DNA]</scope>
    <source>
        <strain evidence="2">JS21-1</strain>
    </source>
</reference>
<dbReference type="RefSeq" id="WP_177171479.1">
    <property type="nucleotide sequence ID" value="NZ_FNZZ01000001.1"/>
</dbReference>
<dbReference type="Gene3D" id="3.30.70.2970">
    <property type="entry name" value="Protein of unknown function (DUF541), domain 2"/>
    <property type="match status" value="1"/>
</dbReference>
<dbReference type="InterPro" id="IPR007497">
    <property type="entry name" value="SIMPL/DUF541"/>
</dbReference>
<dbReference type="InterPro" id="IPR052022">
    <property type="entry name" value="26kDa_periplasmic_antigen"/>
</dbReference>
<keyword evidence="2" id="KW-1185">Reference proteome</keyword>
<name>A0A1H7H2Q4_9SPHN</name>
<organism evidence="1 2">
    <name type="scientific">Sphingomonas palmae</name>
    <dbReference type="NCBI Taxonomy" id="1855283"/>
    <lineage>
        <taxon>Bacteria</taxon>
        <taxon>Pseudomonadati</taxon>
        <taxon>Pseudomonadota</taxon>
        <taxon>Alphaproteobacteria</taxon>
        <taxon>Sphingomonadales</taxon>
        <taxon>Sphingomonadaceae</taxon>
        <taxon>Sphingomonas</taxon>
    </lineage>
</organism>
<dbReference type="GO" id="GO:0006974">
    <property type="term" value="P:DNA damage response"/>
    <property type="evidence" value="ECO:0007669"/>
    <property type="project" value="TreeGrafter"/>
</dbReference>